<dbReference type="CDD" id="cd00222">
    <property type="entry name" value="CollagenBindB"/>
    <property type="match status" value="4"/>
</dbReference>
<organism evidence="4 5">
    <name type="scientific">Melissococcus plutonius</name>
    <dbReference type="NCBI Taxonomy" id="33970"/>
    <lineage>
        <taxon>Bacteria</taxon>
        <taxon>Bacillati</taxon>
        <taxon>Bacillota</taxon>
        <taxon>Bacilli</taxon>
        <taxon>Lactobacillales</taxon>
        <taxon>Enterococcaceae</taxon>
        <taxon>Melissococcus</taxon>
    </lineage>
</organism>
<sequence length="403" mass="45722">MANDKEVDKKDVTAKDSWKYSFTDLPKNEAGKAIQYKIKEDQVPGYETSYEGNNVVNKHPSAKTEVSGAKIWEDNNNQDGTRPDKITVHLMANDKEVDKKDVTAKDSWKYSFTDLPKNEAGKAIQYKIKEDQVPGYETSYEGNNVVNKHPSAKTELSGSKIWEDNNNQDGTRPDKITIHLMANDKEVNKKDVTAKDSWKYSFTDLPKNKAGKAIQYKIKEDQVPGYETSYEGNNVVNKHPSAKTEVSGTKIWEDNNNQDGVRPNSITVNLLADGKKVDSKTVSEKEDWKYSFNVDKYKGGKAIKYTISEKAVPKYKTKVKGMNLINTYVSDHAKKDNNNLTNNKTNINTNHKNNNKNNNNKDLPKTGEIYNSLVVLYGMNLLLLSAIYILLNRKKYINTNKKE</sequence>
<keyword evidence="2" id="KW-0472">Membrane</keyword>
<keyword evidence="2" id="KW-0812">Transmembrane</keyword>
<feature type="domain" description="CNA-B" evidence="3">
    <location>
        <begin position="1"/>
        <end position="58"/>
    </location>
</feature>
<accession>A0A2Z5Y4Y2</accession>
<name>A0A2Z5Y4Y2_9ENTE</name>
<evidence type="ECO:0000259" key="3">
    <source>
        <dbReference type="Pfam" id="PF05738"/>
    </source>
</evidence>
<keyword evidence="4" id="KW-0614">Plasmid</keyword>
<feature type="domain" description="CNA-B" evidence="3">
    <location>
        <begin position="157"/>
        <end position="238"/>
    </location>
</feature>
<dbReference type="InterPro" id="IPR008454">
    <property type="entry name" value="Collagen-bd_Cna-like_B-typ_dom"/>
</dbReference>
<dbReference type="AlphaFoldDB" id="A0A2Z5Y4Y2"/>
<dbReference type="Proteomes" id="UP000269226">
    <property type="component" value="Plasmid pMP1"/>
</dbReference>
<evidence type="ECO:0000313" key="5">
    <source>
        <dbReference type="Proteomes" id="UP000269226"/>
    </source>
</evidence>
<dbReference type="EMBL" id="AP018493">
    <property type="protein sequence ID" value="BBC61790.1"/>
    <property type="molecule type" value="Genomic_DNA"/>
</dbReference>
<reference evidence="4 5" key="1">
    <citation type="submission" date="2018-01" db="EMBL/GenBank/DDBJ databases">
        <title>Whole genome sequence of Melissococcus plutonius DAT561.</title>
        <authorList>
            <person name="Okumura K."/>
            <person name="Takamatsu D."/>
            <person name="Okura M."/>
        </authorList>
    </citation>
    <scope>NUCLEOTIDE SEQUENCE [LARGE SCALE GENOMIC DNA]</scope>
    <source>
        <strain evidence="4 5">DAT561</strain>
        <plasmid evidence="5">pmp1 dat561 dna</plasmid>
    </source>
</reference>
<feature type="transmembrane region" description="Helical" evidence="2">
    <location>
        <begin position="369"/>
        <end position="391"/>
    </location>
</feature>
<dbReference type="NCBIfam" id="TIGR01167">
    <property type="entry name" value="LPXTG_anchor"/>
    <property type="match status" value="1"/>
</dbReference>
<gene>
    <name evidence="4" type="ORF">DAT561_p1088</name>
</gene>
<keyword evidence="2" id="KW-1133">Transmembrane helix</keyword>
<feature type="region of interest" description="Disordered" evidence="1">
    <location>
        <begin position="49"/>
        <end position="84"/>
    </location>
</feature>
<evidence type="ECO:0000256" key="1">
    <source>
        <dbReference type="SAM" id="MobiDB-lite"/>
    </source>
</evidence>
<protein>
    <submittedName>
        <fullName evidence="4">Adhesin</fullName>
    </submittedName>
</protein>
<feature type="domain" description="CNA-B" evidence="3">
    <location>
        <begin position="66"/>
        <end position="148"/>
    </location>
</feature>
<geneLocation type="plasmid" evidence="5">
    <name>pmp1 dat561 dna</name>
</geneLocation>
<proteinExistence type="predicted"/>
<evidence type="ECO:0000256" key="2">
    <source>
        <dbReference type="SAM" id="Phobius"/>
    </source>
</evidence>
<feature type="compositionally biased region" description="Low complexity" evidence="1">
    <location>
        <begin position="338"/>
        <end position="361"/>
    </location>
</feature>
<evidence type="ECO:0000313" key="4">
    <source>
        <dbReference type="EMBL" id="BBC61790.1"/>
    </source>
</evidence>
<dbReference type="SUPFAM" id="SSF49478">
    <property type="entry name" value="Cna protein B-type domain"/>
    <property type="match status" value="4"/>
</dbReference>
<feature type="domain" description="CNA-B" evidence="3">
    <location>
        <begin position="246"/>
        <end position="327"/>
    </location>
</feature>
<feature type="region of interest" description="Disordered" evidence="1">
    <location>
        <begin position="335"/>
        <end position="364"/>
    </location>
</feature>
<dbReference type="Gene3D" id="2.60.40.1140">
    <property type="entry name" value="Collagen-binding surface protein Cna, B-type domain"/>
    <property type="match status" value="4"/>
</dbReference>
<dbReference type="Pfam" id="PF05738">
    <property type="entry name" value="Cna_B"/>
    <property type="match status" value="4"/>
</dbReference>